<dbReference type="InterPro" id="IPR029299">
    <property type="entry name" value="ALMS_motif"/>
</dbReference>
<evidence type="ECO:0000313" key="6">
    <source>
        <dbReference type="Ensembl" id="ENSAMXP00005039427.1"/>
    </source>
</evidence>
<evidence type="ECO:0000256" key="2">
    <source>
        <dbReference type="ARBA" id="ARBA00022490"/>
    </source>
</evidence>
<dbReference type="Ensembl" id="ENSAMXT00005042928.1">
    <property type="protein sequence ID" value="ENSAMXP00005039427.1"/>
    <property type="gene ID" value="ENSAMXG00005018600.1"/>
</dbReference>
<name>A0A8B9KMS8_ASTMX</name>
<dbReference type="PANTHER" id="PTHR21553">
    <property type="entry name" value="ALMS1-RELATED"/>
    <property type="match status" value="1"/>
</dbReference>
<accession>A0A8B9KMS8</accession>
<protein>
    <recommendedName>
        <fullName evidence="5">ALMS motif domain-containing protein</fullName>
    </recommendedName>
</protein>
<evidence type="ECO:0000259" key="5">
    <source>
        <dbReference type="Pfam" id="PF15309"/>
    </source>
</evidence>
<dbReference type="GO" id="GO:0005814">
    <property type="term" value="C:centriole"/>
    <property type="evidence" value="ECO:0007669"/>
    <property type="project" value="TreeGrafter"/>
</dbReference>
<feature type="region of interest" description="Disordered" evidence="4">
    <location>
        <begin position="87"/>
        <end position="119"/>
    </location>
</feature>
<dbReference type="GO" id="GO:0005829">
    <property type="term" value="C:cytosol"/>
    <property type="evidence" value="ECO:0007669"/>
    <property type="project" value="TreeGrafter"/>
</dbReference>
<feature type="compositionally biased region" description="Polar residues" evidence="4">
    <location>
        <begin position="96"/>
        <end position="114"/>
    </location>
</feature>
<sequence>METLLLMPGKAWKIYCPLKKNCDKSRPSVTFSSCFVSCSSAPLLPSPGVSCLILYNYPPLFLCSLEALELFRPDFISRSQRRIRKLEQKTRERRSLQSTDEMGTDSTNRKQNCTKPHPLSDNLFKPKDRVISGKEMQLRSRRIYNKLPEVTKKKEEEKRRMVLQTNRLRAEVFKKVMNNKPIKRSAVFSRKTLLNYS</sequence>
<dbReference type="Proteomes" id="UP000694621">
    <property type="component" value="Unplaced"/>
</dbReference>
<evidence type="ECO:0000256" key="3">
    <source>
        <dbReference type="ARBA" id="ARBA00023212"/>
    </source>
</evidence>
<organism evidence="6 7">
    <name type="scientific">Astyanax mexicanus</name>
    <name type="common">Blind cave fish</name>
    <name type="synonym">Astyanax fasciatus mexicanus</name>
    <dbReference type="NCBI Taxonomy" id="7994"/>
    <lineage>
        <taxon>Eukaryota</taxon>
        <taxon>Metazoa</taxon>
        <taxon>Chordata</taxon>
        <taxon>Craniata</taxon>
        <taxon>Vertebrata</taxon>
        <taxon>Euteleostomi</taxon>
        <taxon>Actinopterygii</taxon>
        <taxon>Neopterygii</taxon>
        <taxon>Teleostei</taxon>
        <taxon>Ostariophysi</taxon>
        <taxon>Characiformes</taxon>
        <taxon>Characoidei</taxon>
        <taxon>Acestrorhamphidae</taxon>
        <taxon>Acestrorhamphinae</taxon>
        <taxon>Astyanax</taxon>
    </lineage>
</organism>
<reference evidence="6" key="1">
    <citation type="submission" date="2025-08" db="UniProtKB">
        <authorList>
            <consortium name="Ensembl"/>
        </authorList>
    </citation>
    <scope>IDENTIFICATION</scope>
</reference>
<evidence type="ECO:0000313" key="7">
    <source>
        <dbReference type="Proteomes" id="UP000694621"/>
    </source>
</evidence>
<evidence type="ECO:0000256" key="4">
    <source>
        <dbReference type="SAM" id="MobiDB-lite"/>
    </source>
</evidence>
<dbReference type="GO" id="GO:0046599">
    <property type="term" value="P:regulation of centriole replication"/>
    <property type="evidence" value="ECO:0007669"/>
    <property type="project" value="TreeGrafter"/>
</dbReference>
<feature type="domain" description="ALMS motif" evidence="5">
    <location>
        <begin position="66"/>
        <end position="184"/>
    </location>
</feature>
<dbReference type="PANTHER" id="PTHR21553:SF24">
    <property type="entry name" value="(E2-INDEPENDENT) E3 UBIQUITIN-CONJUGATING ENZYME FATS"/>
    <property type="match status" value="1"/>
</dbReference>
<keyword evidence="2" id="KW-0963">Cytoplasm</keyword>
<dbReference type="GO" id="GO:0008017">
    <property type="term" value="F:microtubule binding"/>
    <property type="evidence" value="ECO:0007669"/>
    <property type="project" value="TreeGrafter"/>
</dbReference>
<dbReference type="AlphaFoldDB" id="A0A8B9KMS8"/>
<keyword evidence="3" id="KW-0206">Cytoskeleton</keyword>
<evidence type="ECO:0000256" key="1">
    <source>
        <dbReference type="ARBA" id="ARBA00004300"/>
    </source>
</evidence>
<dbReference type="GO" id="GO:0005813">
    <property type="term" value="C:centrosome"/>
    <property type="evidence" value="ECO:0007669"/>
    <property type="project" value="UniProtKB-SubCell"/>
</dbReference>
<comment type="subcellular location">
    <subcellularLocation>
        <location evidence="1">Cytoplasm</location>
        <location evidence="1">Cytoskeleton</location>
        <location evidence="1">Microtubule organizing center</location>
        <location evidence="1">Centrosome</location>
    </subcellularLocation>
</comment>
<dbReference type="Pfam" id="PF15309">
    <property type="entry name" value="ALMS_motif"/>
    <property type="match status" value="1"/>
</dbReference>
<proteinExistence type="predicted"/>